<comment type="subcellular location">
    <subcellularLocation>
        <location evidence="1">Nucleus</location>
    </subcellularLocation>
</comment>
<comment type="caution">
    <text evidence="5">The sequence shown here is derived from an EMBL/GenBank/DDBJ whole genome shotgun (WGS) entry which is preliminary data.</text>
</comment>
<feature type="domain" description="KANL2-like probable zinc-finger" evidence="4">
    <location>
        <begin position="22"/>
        <end position="78"/>
    </location>
</feature>
<sequence length="133" mass="15105">RHKSSVLVQRGCVYEGEAGLGVCSEPSLPGTRHCIKHITYNVDQQLFTHCSARQPDNTRCTMPSVDVMHHLPLCAAHTRKKENVIKVKSEESQKPKRTRKKNKMPILSRYGKRNKKRRRASNSTSSVIPSTRV</sequence>
<dbReference type="PANTHER" id="PTHR16198:SF2">
    <property type="entry name" value="INO80 COMPLEX SUBUNIT D"/>
    <property type="match status" value="1"/>
</dbReference>
<feature type="non-terminal residue" evidence="5">
    <location>
        <position position="1"/>
    </location>
</feature>
<protein>
    <recommendedName>
        <fullName evidence="4">KANL2-like probable zinc-finger domain-containing protein</fullName>
    </recommendedName>
</protein>
<feature type="compositionally biased region" description="Basic residues" evidence="3">
    <location>
        <begin position="110"/>
        <end position="120"/>
    </location>
</feature>
<dbReference type="GO" id="GO:0005634">
    <property type="term" value="C:nucleus"/>
    <property type="evidence" value="ECO:0007669"/>
    <property type="project" value="UniProtKB-SubCell"/>
</dbReference>
<dbReference type="PANTHER" id="PTHR16198">
    <property type="match status" value="1"/>
</dbReference>
<gene>
    <name evidence="5" type="ORF">MNOR_LOCUS1778</name>
</gene>
<keyword evidence="6" id="KW-1185">Reference proteome</keyword>
<evidence type="ECO:0000256" key="2">
    <source>
        <dbReference type="ARBA" id="ARBA00023242"/>
    </source>
</evidence>
<organism evidence="5 6">
    <name type="scientific">Meganyctiphanes norvegica</name>
    <name type="common">Northern krill</name>
    <name type="synonym">Thysanopoda norvegica</name>
    <dbReference type="NCBI Taxonomy" id="48144"/>
    <lineage>
        <taxon>Eukaryota</taxon>
        <taxon>Metazoa</taxon>
        <taxon>Ecdysozoa</taxon>
        <taxon>Arthropoda</taxon>
        <taxon>Crustacea</taxon>
        <taxon>Multicrustacea</taxon>
        <taxon>Malacostraca</taxon>
        <taxon>Eumalacostraca</taxon>
        <taxon>Eucarida</taxon>
        <taxon>Euphausiacea</taxon>
        <taxon>Euphausiidae</taxon>
        <taxon>Meganyctiphanes</taxon>
    </lineage>
</organism>
<name>A0AAV2PLS8_MEGNR</name>
<feature type="non-terminal residue" evidence="5">
    <location>
        <position position="133"/>
    </location>
</feature>
<proteinExistence type="predicted"/>
<evidence type="ECO:0000256" key="3">
    <source>
        <dbReference type="SAM" id="MobiDB-lite"/>
    </source>
</evidence>
<keyword evidence="2" id="KW-0539">Nucleus</keyword>
<feature type="region of interest" description="Disordered" evidence="3">
    <location>
        <begin position="85"/>
        <end position="133"/>
    </location>
</feature>
<dbReference type="Pfam" id="PF13891">
    <property type="entry name" value="zf-C3HC3H_KANSL2"/>
    <property type="match status" value="1"/>
</dbReference>
<dbReference type="EMBL" id="CAXKWB010000498">
    <property type="protein sequence ID" value="CAL4061028.1"/>
    <property type="molecule type" value="Genomic_DNA"/>
</dbReference>
<evidence type="ECO:0000256" key="1">
    <source>
        <dbReference type="ARBA" id="ARBA00004123"/>
    </source>
</evidence>
<dbReference type="AlphaFoldDB" id="A0AAV2PLS8"/>
<dbReference type="InterPro" id="IPR025927">
    <property type="entry name" value="Znf_KANL2-like"/>
</dbReference>
<dbReference type="Proteomes" id="UP001497623">
    <property type="component" value="Unassembled WGS sequence"/>
</dbReference>
<evidence type="ECO:0000313" key="5">
    <source>
        <dbReference type="EMBL" id="CAL4061028.1"/>
    </source>
</evidence>
<evidence type="ECO:0000313" key="6">
    <source>
        <dbReference type="Proteomes" id="UP001497623"/>
    </source>
</evidence>
<feature type="compositionally biased region" description="Basic and acidic residues" evidence="3">
    <location>
        <begin position="85"/>
        <end position="94"/>
    </location>
</feature>
<reference evidence="5 6" key="1">
    <citation type="submission" date="2024-05" db="EMBL/GenBank/DDBJ databases">
        <authorList>
            <person name="Wallberg A."/>
        </authorList>
    </citation>
    <scope>NUCLEOTIDE SEQUENCE [LARGE SCALE GENOMIC DNA]</scope>
</reference>
<accession>A0AAV2PLS8</accession>
<evidence type="ECO:0000259" key="4">
    <source>
        <dbReference type="Pfam" id="PF13891"/>
    </source>
</evidence>